<dbReference type="STRING" id="94130.A0A2Z6Q1E1"/>
<evidence type="ECO:0000259" key="10">
    <source>
        <dbReference type="PROSITE" id="PS50089"/>
    </source>
</evidence>
<evidence type="ECO:0000256" key="4">
    <source>
        <dbReference type="ARBA" id="ARBA00022723"/>
    </source>
</evidence>
<feature type="domain" description="RING-type" evidence="10">
    <location>
        <begin position="20"/>
        <end position="70"/>
    </location>
</feature>
<dbReference type="PROSITE" id="PS50089">
    <property type="entry name" value="ZF_RING_2"/>
    <property type="match status" value="1"/>
</dbReference>
<evidence type="ECO:0000256" key="7">
    <source>
        <dbReference type="ARBA" id="ARBA00022786"/>
    </source>
</evidence>
<keyword evidence="5" id="KW-0677">Repeat</keyword>
<dbReference type="InterPro" id="IPR001841">
    <property type="entry name" value="Znf_RING"/>
</dbReference>
<organism evidence="12 14">
    <name type="scientific">Rhizophagus clarus</name>
    <dbReference type="NCBI Taxonomy" id="94130"/>
    <lineage>
        <taxon>Eukaryota</taxon>
        <taxon>Fungi</taxon>
        <taxon>Fungi incertae sedis</taxon>
        <taxon>Mucoromycota</taxon>
        <taxon>Glomeromycotina</taxon>
        <taxon>Glomeromycetes</taxon>
        <taxon>Glomerales</taxon>
        <taxon>Glomeraceae</taxon>
        <taxon>Rhizophagus</taxon>
    </lineage>
</organism>
<dbReference type="PANTHER" id="PTHR11685">
    <property type="entry name" value="RBR FAMILY RING FINGER AND IBR DOMAIN-CONTAINING"/>
    <property type="match status" value="1"/>
</dbReference>
<keyword evidence="4" id="KW-0479">Metal-binding</keyword>
<keyword evidence="8" id="KW-0862">Zinc</keyword>
<keyword evidence="14" id="KW-1185">Reference proteome</keyword>
<dbReference type="AlphaFoldDB" id="A0A2Z6Q1E1"/>
<dbReference type="Proteomes" id="UP000247702">
    <property type="component" value="Unassembled WGS sequence"/>
</dbReference>
<evidence type="ECO:0000256" key="9">
    <source>
        <dbReference type="PROSITE-ProRule" id="PRU00175"/>
    </source>
</evidence>
<evidence type="ECO:0000259" key="11">
    <source>
        <dbReference type="PROSITE" id="PS51873"/>
    </source>
</evidence>
<dbReference type="InterPro" id="IPR031127">
    <property type="entry name" value="E3_UB_ligase_RBR"/>
</dbReference>
<dbReference type="PROSITE" id="PS51873">
    <property type="entry name" value="TRIAD"/>
    <property type="match status" value="1"/>
</dbReference>
<dbReference type="InterPro" id="IPR044066">
    <property type="entry name" value="TRIAD_supradom"/>
</dbReference>
<gene>
    <name evidence="13" type="ORF">RCL2_002037600</name>
    <name evidence="12" type="ORF">RclHR1_00100029</name>
</gene>
<proteinExistence type="predicted"/>
<comment type="caution">
    <text evidence="12">The sequence shown here is derived from an EMBL/GenBank/DDBJ whole genome shotgun (WGS) entry which is preliminary data.</text>
</comment>
<dbReference type="EMBL" id="BEXD01000002">
    <property type="protein sequence ID" value="GBB83225.1"/>
    <property type="molecule type" value="Genomic_DNA"/>
</dbReference>
<dbReference type="Pfam" id="PF01485">
    <property type="entry name" value="IBR"/>
    <property type="match status" value="1"/>
</dbReference>
<dbReference type="InterPro" id="IPR013083">
    <property type="entry name" value="Znf_RING/FYVE/PHD"/>
</dbReference>
<comment type="catalytic activity">
    <reaction evidence="1">
        <text>[E2 ubiquitin-conjugating enzyme]-S-ubiquitinyl-L-cysteine + [acceptor protein]-L-lysine = [E2 ubiquitin-conjugating enzyme]-L-cysteine + [acceptor protein]-N(6)-ubiquitinyl-L-lysine.</text>
        <dbReference type="EC" id="2.3.2.31"/>
    </reaction>
</comment>
<dbReference type="Proteomes" id="UP000615446">
    <property type="component" value="Unassembled WGS sequence"/>
</dbReference>
<dbReference type="EC" id="2.3.2.31" evidence="2"/>
<evidence type="ECO:0000313" key="13">
    <source>
        <dbReference type="EMBL" id="GES93629.1"/>
    </source>
</evidence>
<keyword evidence="3" id="KW-0808">Transferase</keyword>
<dbReference type="Gene3D" id="3.30.40.10">
    <property type="entry name" value="Zinc/RING finger domain, C3HC4 (zinc finger)"/>
    <property type="match status" value="1"/>
</dbReference>
<feature type="domain" description="RING-type" evidence="11">
    <location>
        <begin position="16"/>
        <end position="211"/>
    </location>
</feature>
<dbReference type="SUPFAM" id="SSF57850">
    <property type="entry name" value="RING/U-box"/>
    <property type="match status" value="3"/>
</dbReference>
<dbReference type="Gene3D" id="1.20.120.1750">
    <property type="match status" value="1"/>
</dbReference>
<evidence type="ECO:0000256" key="8">
    <source>
        <dbReference type="ARBA" id="ARBA00022833"/>
    </source>
</evidence>
<evidence type="ECO:0000256" key="6">
    <source>
        <dbReference type="ARBA" id="ARBA00022771"/>
    </source>
</evidence>
<dbReference type="GO" id="GO:0008270">
    <property type="term" value="F:zinc ion binding"/>
    <property type="evidence" value="ECO:0007669"/>
    <property type="project" value="UniProtKB-KW"/>
</dbReference>
<evidence type="ECO:0000256" key="1">
    <source>
        <dbReference type="ARBA" id="ARBA00001798"/>
    </source>
</evidence>
<accession>A0A2Z6Q1E1</accession>
<evidence type="ECO:0000313" key="14">
    <source>
        <dbReference type="Proteomes" id="UP000247702"/>
    </source>
</evidence>
<reference evidence="12 14" key="1">
    <citation type="submission" date="2017-11" db="EMBL/GenBank/DDBJ databases">
        <title>The genome of Rhizophagus clarus HR1 reveals common genetic basis of auxotrophy among arbuscular mycorrhizal fungi.</title>
        <authorList>
            <person name="Kobayashi Y."/>
        </authorList>
    </citation>
    <scope>NUCLEOTIDE SEQUENCE [LARGE SCALE GENOMIC DNA]</scope>
    <source>
        <strain evidence="12 14">HR1</strain>
    </source>
</reference>
<evidence type="ECO:0000256" key="3">
    <source>
        <dbReference type="ARBA" id="ARBA00022679"/>
    </source>
</evidence>
<evidence type="ECO:0000256" key="2">
    <source>
        <dbReference type="ARBA" id="ARBA00012251"/>
    </source>
</evidence>
<keyword evidence="7" id="KW-0833">Ubl conjugation pathway</keyword>
<dbReference type="InterPro" id="IPR002867">
    <property type="entry name" value="IBR_dom"/>
</dbReference>
<keyword evidence="6 9" id="KW-0863">Zinc-finger</keyword>
<protein>
    <recommendedName>
        <fullName evidence="2">RBR-type E3 ubiquitin transferase</fullName>
        <ecNumber evidence="2">2.3.2.31</ecNumber>
    </recommendedName>
</protein>
<reference evidence="13" key="2">
    <citation type="submission" date="2019-10" db="EMBL/GenBank/DDBJ databases">
        <title>Conservation and host-specific expression of non-tandemly repeated heterogenous ribosome RNA gene in arbuscular mycorrhizal fungi.</title>
        <authorList>
            <person name="Maeda T."/>
            <person name="Kobayashi Y."/>
            <person name="Nakagawa T."/>
            <person name="Ezawa T."/>
            <person name="Yamaguchi K."/>
            <person name="Bino T."/>
            <person name="Nishimoto Y."/>
            <person name="Shigenobu S."/>
            <person name="Kawaguchi M."/>
        </authorList>
    </citation>
    <scope>NUCLEOTIDE SEQUENCE</scope>
    <source>
        <strain evidence="13">HR1</strain>
    </source>
</reference>
<name>A0A2Z6Q1E1_9GLOM</name>
<sequence length="211" mass="24738">MNPFNLPKIIINRFTRKTECVICFKSQPKSLFHKITTNCNHELNICKLCVNKHISIQLDNNVDVNCPFVECQQKIQYDDMKEIANEKLFERYDKMMLYQALNEIPEFRWCNNSRCKFGQIYIQEECEPCDPKITCKDCGKESCYVHDISWHQGLTCSEYEEIDEIKATQDYIDKKTKSCPSCGVRIIKSGGCDEVQCGIKSCRRTFSWKHV</sequence>
<dbReference type="SMART" id="SM00647">
    <property type="entry name" value="IBR"/>
    <property type="match status" value="1"/>
</dbReference>
<evidence type="ECO:0000256" key="5">
    <source>
        <dbReference type="ARBA" id="ARBA00022737"/>
    </source>
</evidence>
<dbReference type="OrthoDB" id="1431934at2759"/>
<evidence type="ECO:0000313" key="12">
    <source>
        <dbReference type="EMBL" id="GBB83225.1"/>
    </source>
</evidence>
<dbReference type="GO" id="GO:0061630">
    <property type="term" value="F:ubiquitin protein ligase activity"/>
    <property type="evidence" value="ECO:0007669"/>
    <property type="project" value="UniProtKB-EC"/>
</dbReference>
<dbReference type="EMBL" id="BLAL01000228">
    <property type="protein sequence ID" value="GES93629.1"/>
    <property type="molecule type" value="Genomic_DNA"/>
</dbReference>
<dbReference type="GO" id="GO:0016567">
    <property type="term" value="P:protein ubiquitination"/>
    <property type="evidence" value="ECO:0007669"/>
    <property type="project" value="InterPro"/>
</dbReference>